<feature type="region of interest" description="Disordered" evidence="1">
    <location>
        <begin position="1198"/>
        <end position="1217"/>
    </location>
</feature>
<dbReference type="PROSITE" id="PS50096">
    <property type="entry name" value="IQ"/>
    <property type="match status" value="2"/>
</dbReference>
<feature type="compositionally biased region" description="Polar residues" evidence="1">
    <location>
        <begin position="1145"/>
        <end position="1158"/>
    </location>
</feature>
<dbReference type="SMART" id="SM00015">
    <property type="entry name" value="IQ"/>
    <property type="match status" value="2"/>
</dbReference>
<gene>
    <name evidence="2" type="ORF">cyc_05389</name>
</gene>
<evidence type="ECO:0000313" key="2">
    <source>
        <dbReference type="EMBL" id="OEH78946.1"/>
    </source>
</evidence>
<feature type="compositionally biased region" description="Polar residues" evidence="1">
    <location>
        <begin position="788"/>
        <end position="806"/>
    </location>
</feature>
<feature type="compositionally biased region" description="Polar residues" evidence="1">
    <location>
        <begin position="1123"/>
        <end position="1134"/>
    </location>
</feature>
<feature type="region of interest" description="Disordered" evidence="1">
    <location>
        <begin position="849"/>
        <end position="900"/>
    </location>
</feature>
<proteinExistence type="predicted"/>
<dbReference type="InParanoid" id="A0A1D3D678"/>
<feature type="region of interest" description="Disordered" evidence="1">
    <location>
        <begin position="686"/>
        <end position="728"/>
    </location>
</feature>
<dbReference type="Pfam" id="PF00612">
    <property type="entry name" value="IQ"/>
    <property type="match status" value="2"/>
</dbReference>
<reference evidence="2 3" key="1">
    <citation type="journal article" date="2016" name="BMC Genomics">
        <title>Comparative genomics reveals Cyclospora cayetanensis possesses coccidia-like metabolism and invasion components but unique surface antigens.</title>
        <authorList>
            <person name="Liu S."/>
            <person name="Wang L."/>
            <person name="Zheng H."/>
            <person name="Xu Z."/>
            <person name="Roellig D.M."/>
            <person name="Li N."/>
            <person name="Frace M.A."/>
            <person name="Tang K."/>
            <person name="Arrowood M.J."/>
            <person name="Moss D.M."/>
            <person name="Zhang L."/>
            <person name="Feng Y."/>
            <person name="Xiao L."/>
        </authorList>
    </citation>
    <scope>NUCLEOTIDE SEQUENCE [LARGE SCALE GENOMIC DNA]</scope>
    <source>
        <strain evidence="2 3">CHN_HEN01</strain>
    </source>
</reference>
<evidence type="ECO:0000256" key="1">
    <source>
        <dbReference type="SAM" id="MobiDB-lite"/>
    </source>
</evidence>
<dbReference type="VEuPathDB" id="ToxoDB:cyc_05389"/>
<dbReference type="CDD" id="cd23767">
    <property type="entry name" value="IQCD"/>
    <property type="match status" value="2"/>
</dbReference>
<feature type="compositionally biased region" description="Polar residues" evidence="1">
    <location>
        <begin position="719"/>
        <end position="728"/>
    </location>
</feature>
<feature type="compositionally biased region" description="Low complexity" evidence="1">
    <location>
        <begin position="631"/>
        <end position="641"/>
    </location>
</feature>
<dbReference type="AlphaFoldDB" id="A0A1D3D678"/>
<keyword evidence="3" id="KW-1185">Reference proteome</keyword>
<dbReference type="Proteomes" id="UP000095192">
    <property type="component" value="Unassembled WGS sequence"/>
</dbReference>
<feature type="compositionally biased region" description="Basic and acidic residues" evidence="1">
    <location>
        <begin position="762"/>
        <end position="774"/>
    </location>
</feature>
<feature type="region of interest" description="Disordered" evidence="1">
    <location>
        <begin position="37"/>
        <end position="57"/>
    </location>
</feature>
<evidence type="ECO:0000313" key="3">
    <source>
        <dbReference type="Proteomes" id="UP000095192"/>
    </source>
</evidence>
<sequence length="1280" mass="142109">MERGPSLSEEAMLELDLQRELEAVAYASWDTSETGNSFVSRLSDDGDSEGDSERGYSGSHVACDFALSRPFDSKDSLYHGNGVADDGTQKEGAYDDLHESLLRRLSQNREGTASEAVGIALQLRESLEAERLEEGLLEDRKLEPQRTAAVGLEHKVVCSHREGNASSTVDGFVEAEPPESHLRESAFADNHGIPREYPQAHMDREASTETVQLHTKMSCEPTVAENIEGLWDFVMLGRDPQEPLELMLMQQKHRKMLLKGRQREEKRRSQLYAELSLCPPTAGHDGIVTVLAISKASPTTVSDEQSAVHVAAGRAADAHIWANPSAAVVHVRLRPDEECVQETRGAPLSLPHAATGAVTGRELYNEYQPHGRPGVTHGERNMEEAPRTATAIAIGFRAERREMETEDRRSRAVSMQLHQLTYEQPHMAWEDSSRQRLARGALQQLQQHAANLKALSSGAVTAIAAAWRGYAARKAFRVQRALRVFLLPQNKVYRCRLEKLQAIWRGGITRQQLRKRGLRLPCDKEKHLYATKIQAAFRGHRTRRLLRSGRLAARELQLEIDLVLEEVESRHRELPLVTLPEISSLPPHMLWTSSYGVSPLFRSLRLPEAFTRTIRKSLGYGLFQHTDVWQQPQQQKDLQPPRLEQPHAQQEEPPSSLAKSAQDQTPECLLPTTPWTGAASFESLRRVGTSTQQQTLHCPARGLLGSPKQVEASKEQLDTQESPLPHTSVTAQGCQLSRAVHTLSTQSQNQQQHHQEQQSLLHPRENPKLLKRSESPGQLQGAFEQFATKPTTLRNNPSESVDSAYSQEHQERQEGQRGSSEVRTAHDHSRQQLQVLPGLLLQQKELHALAHQQDTQQHRQSRQRTGSVNTKALGDLKAFPSSEHTYTSQPSCWGQKDTKRRRQLVQGEKWGRQWRPQQQTIVQGPPLPYDELPFSKRALSMHTVQRQQHVSQGPSLLQSLQPETQHPYCASLRQKQRAEASTSASGIGGQGSQVAAKEQRVANAMIGGVQHDCLLGPMIRHPQHALGHQPAAHKAQQQWPHARCQEKETQHDMQSEAGSSSPSPCEAASNRLLPAPRERAAELYYKALSLNRKARTTRRRATGTPLLTLRALHFQGDVPGSLSECSNSPLSVQASLRGKGDDPLVTQSAQTRSSTSNNIESLSGLLEASSLVLTAGPLRQRECVSAASVAFPGGLQREASAATGQPQESSGPRPRQSFSNAFIEAFGVEKAMGFTWSSSLSQSAATGLQQQRQRQRPLLSEPFTLQASIQSIRGPWGKGS</sequence>
<dbReference type="InterPro" id="IPR000048">
    <property type="entry name" value="IQ_motif_EF-hand-BS"/>
</dbReference>
<dbReference type="Gene3D" id="1.20.5.190">
    <property type="match status" value="1"/>
</dbReference>
<dbReference type="EMBL" id="JROU02000565">
    <property type="protein sequence ID" value="OEH78946.1"/>
    <property type="molecule type" value="Genomic_DNA"/>
</dbReference>
<evidence type="ECO:0008006" key="4">
    <source>
        <dbReference type="Google" id="ProtNLM"/>
    </source>
</evidence>
<organism evidence="2 3">
    <name type="scientific">Cyclospora cayetanensis</name>
    <dbReference type="NCBI Taxonomy" id="88456"/>
    <lineage>
        <taxon>Eukaryota</taxon>
        <taxon>Sar</taxon>
        <taxon>Alveolata</taxon>
        <taxon>Apicomplexa</taxon>
        <taxon>Conoidasida</taxon>
        <taxon>Coccidia</taxon>
        <taxon>Eucoccidiorida</taxon>
        <taxon>Eimeriorina</taxon>
        <taxon>Eimeriidae</taxon>
        <taxon>Cyclospora</taxon>
    </lineage>
</organism>
<feature type="compositionally biased region" description="Polar residues" evidence="1">
    <location>
        <begin position="882"/>
        <end position="892"/>
    </location>
</feature>
<feature type="compositionally biased region" description="Polar residues" evidence="1">
    <location>
        <begin position="1202"/>
        <end position="1217"/>
    </location>
</feature>
<feature type="region of interest" description="Disordered" evidence="1">
    <location>
        <begin position="631"/>
        <end position="674"/>
    </location>
</feature>
<accession>A0A1D3D678</accession>
<feature type="region of interest" description="Disordered" evidence="1">
    <location>
        <begin position="741"/>
        <end position="830"/>
    </location>
</feature>
<feature type="region of interest" description="Disordered" evidence="1">
    <location>
        <begin position="1027"/>
        <end position="1073"/>
    </location>
</feature>
<protein>
    <recommendedName>
        <fullName evidence="4">IQ calmodulin-binding motif domain-containing protein</fullName>
    </recommendedName>
</protein>
<dbReference type="VEuPathDB" id="ToxoDB:LOC34621749"/>
<name>A0A1D3D678_9EIME</name>
<feature type="compositionally biased region" description="Basic and acidic residues" evidence="1">
    <location>
        <begin position="1043"/>
        <end position="1054"/>
    </location>
</feature>
<comment type="caution">
    <text evidence="2">The sequence shown here is derived from an EMBL/GenBank/DDBJ whole genome shotgun (WGS) entry which is preliminary data.</text>
</comment>
<feature type="region of interest" description="Disordered" evidence="1">
    <location>
        <begin position="1122"/>
        <end position="1158"/>
    </location>
</feature>
<feature type="compositionally biased region" description="Low complexity" evidence="1">
    <location>
        <begin position="743"/>
        <end position="761"/>
    </location>
</feature>
<feature type="region of interest" description="Disordered" evidence="1">
    <location>
        <begin position="971"/>
        <end position="992"/>
    </location>
</feature>